<name>H0E7D3_9ACTN</name>
<evidence type="ECO:0000313" key="1">
    <source>
        <dbReference type="EMBL" id="EHN10420.1"/>
    </source>
</evidence>
<gene>
    <name evidence="1" type="ORF">PAI11_27350</name>
</gene>
<comment type="caution">
    <text evidence="1">The sequence shown here is derived from an EMBL/GenBank/DDBJ whole genome shotgun (WGS) entry which is preliminary data.</text>
</comment>
<protein>
    <submittedName>
        <fullName evidence="1">Uncharacterized protein</fullName>
    </submittedName>
</protein>
<proteinExistence type="predicted"/>
<reference evidence="1 2" key="1">
    <citation type="journal article" date="2013" name="Biodegradation">
        <title>Quantitative proteomic analysis of ibuprofen-degrading Patulibacter sp. strain I11.</title>
        <authorList>
            <person name="Almeida B."/>
            <person name="Kjeldal H."/>
            <person name="Lolas I."/>
            <person name="Knudsen A.D."/>
            <person name="Carvalho G."/>
            <person name="Nielsen K.L."/>
            <person name="Barreto Crespo M.T."/>
            <person name="Stensballe A."/>
            <person name="Nielsen J.L."/>
        </authorList>
    </citation>
    <scope>NUCLEOTIDE SEQUENCE [LARGE SCALE GENOMIC DNA]</scope>
    <source>
        <strain evidence="1 2">I11</strain>
    </source>
</reference>
<sequence>MVGAVVAPIVPSLTIETLSGPGTGRIQRLSALSGATAALAPGARYRVTGRALGSTSVREVVVPAPRAATAGAPSTAPDVQTVPPPYDQFSYQPAHALALGPLWLTAFLPGRPSTFPAYDAWVSSASHGLAVRPQGEGWYPPSYPLTSPGRPSVAAVEVVRRPAGIFLDEFRFVSADGVPGPSTYRLIWQIFPGGTGR</sequence>
<dbReference type="AlphaFoldDB" id="H0E7D3"/>
<dbReference type="Proteomes" id="UP000005143">
    <property type="component" value="Unassembled WGS sequence"/>
</dbReference>
<accession>H0E7D3</accession>
<keyword evidence="2" id="KW-1185">Reference proteome</keyword>
<organism evidence="1 2">
    <name type="scientific">Patulibacter medicamentivorans</name>
    <dbReference type="NCBI Taxonomy" id="1097667"/>
    <lineage>
        <taxon>Bacteria</taxon>
        <taxon>Bacillati</taxon>
        <taxon>Actinomycetota</taxon>
        <taxon>Thermoleophilia</taxon>
        <taxon>Solirubrobacterales</taxon>
        <taxon>Patulibacteraceae</taxon>
        <taxon>Patulibacter</taxon>
    </lineage>
</organism>
<dbReference type="EMBL" id="AGUD01000222">
    <property type="protein sequence ID" value="EHN10420.1"/>
    <property type="molecule type" value="Genomic_DNA"/>
</dbReference>
<evidence type="ECO:0000313" key="2">
    <source>
        <dbReference type="Proteomes" id="UP000005143"/>
    </source>
</evidence>